<dbReference type="RefSeq" id="WP_078476084.1">
    <property type="nucleotide sequence ID" value="NZ_MPRK01000011.1"/>
</dbReference>
<dbReference type="Proteomes" id="UP000190198">
    <property type="component" value="Unassembled WGS sequence"/>
</dbReference>
<keyword evidence="3" id="KW-1185">Reference proteome</keyword>
<dbReference type="AlphaFoldDB" id="A0A1T2LD02"/>
<dbReference type="InterPro" id="IPR025500">
    <property type="entry name" value="DUF4390"/>
</dbReference>
<evidence type="ECO:0000256" key="1">
    <source>
        <dbReference type="SAM" id="SignalP"/>
    </source>
</evidence>
<evidence type="ECO:0008006" key="4">
    <source>
        <dbReference type="Google" id="ProtNLM"/>
    </source>
</evidence>
<dbReference type="Pfam" id="PF14334">
    <property type="entry name" value="DUF4390"/>
    <property type="match status" value="1"/>
</dbReference>
<name>A0A1T2LD02_9GAMM</name>
<evidence type="ECO:0000313" key="3">
    <source>
        <dbReference type="Proteomes" id="UP000190198"/>
    </source>
</evidence>
<proteinExistence type="predicted"/>
<reference evidence="2 3" key="1">
    <citation type="submission" date="2016-11" db="EMBL/GenBank/DDBJ databases">
        <title>Mixed transmission modes and dynamic genome evolution in an obligate animal-bacterial symbiosis.</title>
        <authorList>
            <person name="Russell S.L."/>
            <person name="Corbett-Detig R.B."/>
            <person name="Cavanaugh C.M."/>
        </authorList>
    </citation>
    <scope>NUCLEOTIDE SEQUENCE [LARGE SCALE GENOMIC DNA]</scope>
    <source>
        <strain evidence="2">Sp-SM6</strain>
    </source>
</reference>
<sequence>MRLLPLLLCLFAAGCFNASDSKGVEITAVHSWNQGDGGYFTDLDISYTLSDVVIEALDRGVPLVFLLKIDIRDRQASWFDRGKQIKRIFRARYRPLSNIYEVETFTNTSAESTTGLERFVTKHALFGYLGELREIPVVGHSELLPGHDYVIAASIKLDIESLPLPMRPRAYLSSQWHQQSGWSEWSLNQ</sequence>
<protein>
    <recommendedName>
        <fullName evidence="4">DUF4390 domain-containing protein</fullName>
    </recommendedName>
</protein>
<evidence type="ECO:0000313" key="2">
    <source>
        <dbReference type="EMBL" id="OOZ42826.1"/>
    </source>
</evidence>
<keyword evidence="1" id="KW-0732">Signal</keyword>
<feature type="signal peptide" evidence="1">
    <location>
        <begin position="1"/>
        <end position="18"/>
    </location>
</feature>
<gene>
    <name evidence="2" type="ORF">BOW52_01375</name>
</gene>
<accession>A0A1T2LD02</accession>
<organism evidence="2 3">
    <name type="scientific">Solemya elarraichensis gill symbiont</name>
    <dbReference type="NCBI Taxonomy" id="1918949"/>
    <lineage>
        <taxon>Bacteria</taxon>
        <taxon>Pseudomonadati</taxon>
        <taxon>Pseudomonadota</taxon>
        <taxon>Gammaproteobacteria</taxon>
        <taxon>sulfur-oxidizing symbionts</taxon>
    </lineage>
</organism>
<dbReference type="PROSITE" id="PS51257">
    <property type="entry name" value="PROKAR_LIPOPROTEIN"/>
    <property type="match status" value="1"/>
</dbReference>
<comment type="caution">
    <text evidence="2">The sequence shown here is derived from an EMBL/GenBank/DDBJ whole genome shotgun (WGS) entry which is preliminary data.</text>
</comment>
<feature type="chain" id="PRO_5012594424" description="DUF4390 domain-containing protein" evidence="1">
    <location>
        <begin position="19"/>
        <end position="189"/>
    </location>
</feature>
<dbReference type="EMBL" id="MPRK01000011">
    <property type="protein sequence ID" value="OOZ42826.1"/>
    <property type="molecule type" value="Genomic_DNA"/>
</dbReference>
<dbReference type="OrthoDB" id="6198507at2"/>